<reference evidence="2 3" key="1">
    <citation type="submission" date="2017-07" db="EMBL/GenBank/DDBJ databases">
        <authorList>
            <person name="Talla V."/>
            <person name="Backstrom N."/>
        </authorList>
    </citation>
    <scope>NUCLEOTIDE SEQUENCE [LARGE SCALE GENOMIC DNA]</scope>
</reference>
<name>A0A5E4QPW2_9NEOP</name>
<dbReference type="Proteomes" id="UP000324832">
    <property type="component" value="Unassembled WGS sequence"/>
</dbReference>
<protein>
    <recommendedName>
        <fullName evidence="4">CCHC-type domain-containing protein</fullName>
    </recommendedName>
</protein>
<gene>
    <name evidence="2" type="ORF">LSINAPIS_LOCUS10988</name>
</gene>
<feature type="region of interest" description="Disordered" evidence="1">
    <location>
        <begin position="187"/>
        <end position="236"/>
    </location>
</feature>
<sequence length="236" mass="26084">MGASIAVYPMESSGLSTADQTKAALKEAINPHTMGLQVARLRKVGNAGVVLQTRSKEDLEKIKKAMPATLKVQETGQRTSLVAILNIQGHVKDGEELLGALRQQNFSEVDAKEGFPRVAFYKKTKGGSCTTVVLACSAQWRDRLMPRERVYIDWERYLVRDFLDVTCCSKCQWYGHSAKHCRAEKETCSRENQAPPGPSQGQITNEEEAMQTQNEDEGTSKKVPSPPPAHPPLRSA</sequence>
<feature type="compositionally biased region" description="Acidic residues" evidence="1">
    <location>
        <begin position="205"/>
        <end position="217"/>
    </location>
</feature>
<proteinExistence type="predicted"/>
<evidence type="ECO:0008006" key="4">
    <source>
        <dbReference type="Google" id="ProtNLM"/>
    </source>
</evidence>
<evidence type="ECO:0000313" key="3">
    <source>
        <dbReference type="Proteomes" id="UP000324832"/>
    </source>
</evidence>
<evidence type="ECO:0000256" key="1">
    <source>
        <dbReference type="SAM" id="MobiDB-lite"/>
    </source>
</evidence>
<dbReference type="AlphaFoldDB" id="A0A5E4QPW2"/>
<dbReference type="EMBL" id="FZQP02004623">
    <property type="protein sequence ID" value="VVD00322.1"/>
    <property type="molecule type" value="Genomic_DNA"/>
</dbReference>
<keyword evidence="3" id="KW-1185">Reference proteome</keyword>
<accession>A0A5E4QPW2</accession>
<feature type="compositionally biased region" description="Pro residues" evidence="1">
    <location>
        <begin position="224"/>
        <end position="236"/>
    </location>
</feature>
<evidence type="ECO:0000313" key="2">
    <source>
        <dbReference type="EMBL" id="VVD00322.1"/>
    </source>
</evidence>
<organism evidence="2 3">
    <name type="scientific">Leptidea sinapis</name>
    <dbReference type="NCBI Taxonomy" id="189913"/>
    <lineage>
        <taxon>Eukaryota</taxon>
        <taxon>Metazoa</taxon>
        <taxon>Ecdysozoa</taxon>
        <taxon>Arthropoda</taxon>
        <taxon>Hexapoda</taxon>
        <taxon>Insecta</taxon>
        <taxon>Pterygota</taxon>
        <taxon>Neoptera</taxon>
        <taxon>Endopterygota</taxon>
        <taxon>Lepidoptera</taxon>
        <taxon>Glossata</taxon>
        <taxon>Ditrysia</taxon>
        <taxon>Papilionoidea</taxon>
        <taxon>Pieridae</taxon>
        <taxon>Dismorphiinae</taxon>
        <taxon>Leptidea</taxon>
    </lineage>
</organism>